<protein>
    <submittedName>
        <fullName evidence="4">GNAT family N-acetyltransferase</fullName>
    </submittedName>
</protein>
<dbReference type="GO" id="GO:0016747">
    <property type="term" value="F:acyltransferase activity, transferring groups other than amino-acyl groups"/>
    <property type="evidence" value="ECO:0007669"/>
    <property type="project" value="InterPro"/>
</dbReference>
<comment type="caution">
    <text evidence="4">The sequence shown here is derived from an EMBL/GenBank/DDBJ whole genome shotgun (WGS) entry which is preliminary data.</text>
</comment>
<dbReference type="OrthoDB" id="9792929at2"/>
<evidence type="ECO:0000259" key="3">
    <source>
        <dbReference type="PROSITE" id="PS51186"/>
    </source>
</evidence>
<dbReference type="CDD" id="cd04301">
    <property type="entry name" value="NAT_SF"/>
    <property type="match status" value="1"/>
</dbReference>
<dbReference type="AlphaFoldDB" id="A0A4R5TJT3"/>
<dbReference type="RefSeq" id="WP_133323182.1">
    <property type="nucleotide sequence ID" value="NZ_SMTF01000014.1"/>
</dbReference>
<evidence type="ECO:0000313" key="4">
    <source>
        <dbReference type="EMBL" id="TDK22318.1"/>
    </source>
</evidence>
<evidence type="ECO:0000256" key="2">
    <source>
        <dbReference type="ARBA" id="ARBA00023315"/>
    </source>
</evidence>
<dbReference type="PANTHER" id="PTHR43877">
    <property type="entry name" value="AMINOALKYLPHOSPHONATE N-ACETYLTRANSFERASE-RELATED-RELATED"/>
    <property type="match status" value="1"/>
</dbReference>
<dbReference type="Gene3D" id="3.40.630.30">
    <property type="match status" value="1"/>
</dbReference>
<organism evidence="4 5">
    <name type="scientific">Luteimonas aestuarii</name>
    <dbReference type="NCBI Taxonomy" id="453837"/>
    <lineage>
        <taxon>Bacteria</taxon>
        <taxon>Pseudomonadati</taxon>
        <taxon>Pseudomonadota</taxon>
        <taxon>Gammaproteobacteria</taxon>
        <taxon>Lysobacterales</taxon>
        <taxon>Lysobacteraceae</taxon>
        <taxon>Luteimonas</taxon>
    </lineage>
</organism>
<reference evidence="4 5" key="1">
    <citation type="submission" date="2019-03" db="EMBL/GenBank/DDBJ databases">
        <title>Luteimonas zhaokaii sp.nov., isolated from the rectal contents of Plateau pika in Yushu, Qinghai Province, China.</title>
        <authorList>
            <person name="Zhang G."/>
        </authorList>
    </citation>
    <scope>NUCLEOTIDE SEQUENCE [LARGE SCALE GENOMIC DNA]</scope>
    <source>
        <strain evidence="4 5">B9</strain>
    </source>
</reference>
<dbReference type="Pfam" id="PF00583">
    <property type="entry name" value="Acetyltransf_1"/>
    <property type="match status" value="1"/>
</dbReference>
<name>A0A4R5TJT3_9GAMM</name>
<proteinExistence type="predicted"/>
<keyword evidence="2" id="KW-0012">Acyltransferase</keyword>
<dbReference type="EMBL" id="SMTF01000014">
    <property type="protein sequence ID" value="TDK22318.1"/>
    <property type="molecule type" value="Genomic_DNA"/>
</dbReference>
<dbReference type="InterPro" id="IPR016181">
    <property type="entry name" value="Acyl_CoA_acyltransferase"/>
</dbReference>
<gene>
    <name evidence="4" type="ORF">E2F46_14110</name>
</gene>
<accession>A0A4R5TJT3</accession>
<dbReference type="InterPro" id="IPR000182">
    <property type="entry name" value="GNAT_dom"/>
</dbReference>
<feature type="domain" description="N-acetyltransferase" evidence="3">
    <location>
        <begin position="3"/>
        <end position="146"/>
    </location>
</feature>
<dbReference type="SUPFAM" id="SSF55729">
    <property type="entry name" value="Acyl-CoA N-acyltransferases (Nat)"/>
    <property type="match status" value="1"/>
</dbReference>
<keyword evidence="1 4" id="KW-0808">Transferase</keyword>
<sequence length="154" mass="17269">MDLAIREGQVAEIARLETSIPEFTRPKTLDQLEQRLQAGRGALILVACDGQRPVAFKAGYALAQDTFYSWVGAVLPGYRRAGIARKLLHGQEDRLRKTGHRRIRVKSRNAFPGMLRLLLGEGYRIVALEPVPSAEDPKVVFEKILLATRHEALR</sequence>
<keyword evidence="5" id="KW-1185">Reference proteome</keyword>
<evidence type="ECO:0000256" key="1">
    <source>
        <dbReference type="ARBA" id="ARBA00022679"/>
    </source>
</evidence>
<evidence type="ECO:0000313" key="5">
    <source>
        <dbReference type="Proteomes" id="UP000294796"/>
    </source>
</evidence>
<dbReference type="InterPro" id="IPR050832">
    <property type="entry name" value="Bact_Acetyltransf"/>
</dbReference>
<dbReference type="PROSITE" id="PS51186">
    <property type="entry name" value="GNAT"/>
    <property type="match status" value="1"/>
</dbReference>
<dbReference type="Proteomes" id="UP000294796">
    <property type="component" value="Unassembled WGS sequence"/>
</dbReference>